<evidence type="ECO:0000256" key="2">
    <source>
        <dbReference type="SAM" id="SignalP"/>
    </source>
</evidence>
<evidence type="ECO:0000259" key="3">
    <source>
        <dbReference type="PROSITE" id="PS50041"/>
    </source>
</evidence>
<dbReference type="CDD" id="cd00037">
    <property type="entry name" value="CLECT"/>
    <property type="match status" value="1"/>
</dbReference>
<gene>
    <name evidence="4" type="ORF">R3I93_005949</name>
</gene>
<dbReference type="EMBL" id="JAYKXH010000006">
    <property type="protein sequence ID" value="KAK7166014.1"/>
    <property type="molecule type" value="Genomic_DNA"/>
</dbReference>
<dbReference type="InterPro" id="IPR050111">
    <property type="entry name" value="C-type_lectin/snaclec_domain"/>
</dbReference>
<name>A0AAN9DA14_9TELE</name>
<dbReference type="InterPro" id="IPR016186">
    <property type="entry name" value="C-type_lectin-like/link_sf"/>
</dbReference>
<evidence type="ECO:0000256" key="1">
    <source>
        <dbReference type="ARBA" id="ARBA00023157"/>
    </source>
</evidence>
<feature type="chain" id="PRO_5042917354" description="C-type lectin domain-containing protein" evidence="2">
    <location>
        <begin position="17"/>
        <end position="183"/>
    </location>
</feature>
<dbReference type="InterPro" id="IPR018378">
    <property type="entry name" value="C-type_lectin_CS"/>
</dbReference>
<dbReference type="AlphaFoldDB" id="A0AAN9DA14"/>
<feature type="signal peptide" evidence="2">
    <location>
        <begin position="1"/>
        <end position="16"/>
    </location>
</feature>
<proteinExistence type="predicted"/>
<sequence>MDIFSFLLMTFLFGSGSFLTMERDEAAGRINPSFGCILPKACPMTGYESWFRVGSRCVKYFGNALNFTSAEFSCRSKAPGGHLVSMHNTKANGDVLCIVIKYSPHNLRIWIGAFEFYQSGRFVWTDGSSWNYQIWTPGEPNHKFSYREDCVEMNWNHVGKWNDDACYVQKNYVCAFKVMTALT</sequence>
<dbReference type="Gene3D" id="3.10.100.10">
    <property type="entry name" value="Mannose-Binding Protein A, subunit A"/>
    <property type="match status" value="1"/>
</dbReference>
<dbReference type="Proteomes" id="UP001364617">
    <property type="component" value="Unassembled WGS sequence"/>
</dbReference>
<keyword evidence="1" id="KW-1015">Disulfide bond</keyword>
<dbReference type="PANTHER" id="PTHR22803">
    <property type="entry name" value="MANNOSE, PHOSPHOLIPASE, LECTIN RECEPTOR RELATED"/>
    <property type="match status" value="1"/>
</dbReference>
<dbReference type="InterPro" id="IPR001304">
    <property type="entry name" value="C-type_lectin-like"/>
</dbReference>
<dbReference type="PROSITE" id="PS50041">
    <property type="entry name" value="C_TYPE_LECTIN_2"/>
    <property type="match status" value="1"/>
</dbReference>
<reference evidence="4 5" key="1">
    <citation type="submission" date="2024-02" db="EMBL/GenBank/DDBJ databases">
        <title>Chromosome-level genome assembly of the Eurasian Minnow (Phoxinus phoxinus).</title>
        <authorList>
            <person name="Oriowo T.O."/>
            <person name="Martin S."/>
            <person name="Stange M."/>
            <person name="Chrysostomakis Y."/>
            <person name="Brown T."/>
            <person name="Winkler S."/>
            <person name="Kukowka S."/>
            <person name="Myers E.W."/>
            <person name="Bohne A."/>
        </authorList>
    </citation>
    <scope>NUCLEOTIDE SEQUENCE [LARGE SCALE GENOMIC DNA]</scope>
    <source>
        <strain evidence="4">ZFMK-TIS-60720</strain>
        <tissue evidence="4">Whole Organism</tissue>
    </source>
</reference>
<dbReference type="Pfam" id="PF00059">
    <property type="entry name" value="Lectin_C"/>
    <property type="match status" value="1"/>
</dbReference>
<dbReference type="SMART" id="SM00034">
    <property type="entry name" value="CLECT"/>
    <property type="match status" value="1"/>
</dbReference>
<keyword evidence="2" id="KW-0732">Signal</keyword>
<evidence type="ECO:0000313" key="4">
    <source>
        <dbReference type="EMBL" id="KAK7166014.1"/>
    </source>
</evidence>
<comment type="caution">
    <text evidence="4">The sequence shown here is derived from an EMBL/GenBank/DDBJ whole genome shotgun (WGS) entry which is preliminary data.</text>
</comment>
<organism evidence="4 5">
    <name type="scientific">Phoxinus phoxinus</name>
    <name type="common">Eurasian minnow</name>
    <dbReference type="NCBI Taxonomy" id="58324"/>
    <lineage>
        <taxon>Eukaryota</taxon>
        <taxon>Metazoa</taxon>
        <taxon>Chordata</taxon>
        <taxon>Craniata</taxon>
        <taxon>Vertebrata</taxon>
        <taxon>Euteleostomi</taxon>
        <taxon>Actinopterygii</taxon>
        <taxon>Neopterygii</taxon>
        <taxon>Teleostei</taxon>
        <taxon>Ostariophysi</taxon>
        <taxon>Cypriniformes</taxon>
        <taxon>Leuciscidae</taxon>
        <taxon>Phoxininae</taxon>
        <taxon>Phoxinus</taxon>
    </lineage>
</organism>
<protein>
    <recommendedName>
        <fullName evidence="3">C-type lectin domain-containing protein</fullName>
    </recommendedName>
</protein>
<accession>A0AAN9DA14</accession>
<dbReference type="SUPFAM" id="SSF56436">
    <property type="entry name" value="C-type lectin-like"/>
    <property type="match status" value="1"/>
</dbReference>
<dbReference type="InterPro" id="IPR016187">
    <property type="entry name" value="CTDL_fold"/>
</dbReference>
<keyword evidence="5" id="KW-1185">Reference proteome</keyword>
<evidence type="ECO:0000313" key="5">
    <source>
        <dbReference type="Proteomes" id="UP001364617"/>
    </source>
</evidence>
<feature type="domain" description="C-type lectin" evidence="3">
    <location>
        <begin position="53"/>
        <end position="175"/>
    </location>
</feature>
<dbReference type="PROSITE" id="PS00615">
    <property type="entry name" value="C_TYPE_LECTIN_1"/>
    <property type="match status" value="1"/>
</dbReference>